<dbReference type="HOGENOM" id="CLU_113065_0_0_1"/>
<dbReference type="PANTHER" id="PTHR44947:SF1">
    <property type="entry name" value="OS11G0303800 PROTEIN"/>
    <property type="match status" value="1"/>
</dbReference>
<dbReference type="AlphaFoldDB" id="J3N7M0"/>
<protein>
    <submittedName>
        <fullName evidence="2">Uncharacterized protein</fullName>
    </submittedName>
</protein>
<evidence type="ECO:0000256" key="1">
    <source>
        <dbReference type="SAM" id="MobiDB-lite"/>
    </source>
</evidence>
<reference evidence="2" key="1">
    <citation type="journal article" date="2013" name="Nat. Commun.">
        <title>Whole-genome sequencing of Oryza brachyantha reveals mechanisms underlying Oryza genome evolution.</title>
        <authorList>
            <person name="Chen J."/>
            <person name="Huang Q."/>
            <person name="Gao D."/>
            <person name="Wang J."/>
            <person name="Lang Y."/>
            <person name="Liu T."/>
            <person name="Li B."/>
            <person name="Bai Z."/>
            <person name="Luis Goicoechea J."/>
            <person name="Liang C."/>
            <person name="Chen C."/>
            <person name="Zhang W."/>
            <person name="Sun S."/>
            <person name="Liao Y."/>
            <person name="Zhang X."/>
            <person name="Yang L."/>
            <person name="Song C."/>
            <person name="Wang M."/>
            <person name="Shi J."/>
            <person name="Liu G."/>
            <person name="Liu J."/>
            <person name="Zhou H."/>
            <person name="Zhou W."/>
            <person name="Yu Q."/>
            <person name="An N."/>
            <person name="Chen Y."/>
            <person name="Cai Q."/>
            <person name="Wang B."/>
            <person name="Liu B."/>
            <person name="Min J."/>
            <person name="Huang Y."/>
            <person name="Wu H."/>
            <person name="Li Z."/>
            <person name="Zhang Y."/>
            <person name="Yin Y."/>
            <person name="Song W."/>
            <person name="Jiang J."/>
            <person name="Jackson S.A."/>
            <person name="Wing R.A."/>
            <person name="Wang J."/>
            <person name="Chen M."/>
        </authorList>
    </citation>
    <scope>NUCLEOTIDE SEQUENCE [LARGE SCALE GENOMIC DNA]</scope>
    <source>
        <strain evidence="2">cv. IRGC 101232</strain>
    </source>
</reference>
<dbReference type="Proteomes" id="UP000006038">
    <property type="component" value="Chromosome 11"/>
</dbReference>
<reference evidence="2" key="2">
    <citation type="submission" date="2013-04" db="UniProtKB">
        <authorList>
            <consortium name="EnsemblPlants"/>
        </authorList>
    </citation>
    <scope>IDENTIFICATION</scope>
</reference>
<dbReference type="PANTHER" id="PTHR44947">
    <property type="entry name" value="OS05G0501001 PROTEIN"/>
    <property type="match status" value="1"/>
</dbReference>
<feature type="region of interest" description="Disordered" evidence="1">
    <location>
        <begin position="1"/>
        <end position="39"/>
    </location>
</feature>
<evidence type="ECO:0000313" key="2">
    <source>
        <dbReference type="EnsemblPlants" id="OB11G18060.1"/>
    </source>
</evidence>
<name>J3N7M0_ORYBR</name>
<dbReference type="STRING" id="4533.J3N7M0"/>
<feature type="compositionally biased region" description="Polar residues" evidence="1">
    <location>
        <begin position="82"/>
        <end position="98"/>
    </location>
</feature>
<proteinExistence type="predicted"/>
<accession>J3N7M0</accession>
<sequence>MNQLTKTDSRRGRGVPRTHPQGAATCAQPAGGWWPASSPSEGLYPPGGFTDYVQSIPFPNHSNGNENFHFVGAAMSQSSMSPIDLNATRTPSPAQQSDYVDEQETETINVDEEFITDKRLNWSVSAWLHNSKDPVDGIGRKAYKYWVDVTEEYNKTT</sequence>
<dbReference type="EnsemblPlants" id="OB11G18060.1">
    <property type="protein sequence ID" value="OB11G18060.1"/>
    <property type="gene ID" value="OB11G18060"/>
</dbReference>
<evidence type="ECO:0000313" key="3">
    <source>
        <dbReference type="Proteomes" id="UP000006038"/>
    </source>
</evidence>
<feature type="region of interest" description="Disordered" evidence="1">
    <location>
        <begin position="82"/>
        <end position="104"/>
    </location>
</feature>
<organism evidence="2">
    <name type="scientific">Oryza brachyantha</name>
    <name type="common">malo sina</name>
    <dbReference type="NCBI Taxonomy" id="4533"/>
    <lineage>
        <taxon>Eukaryota</taxon>
        <taxon>Viridiplantae</taxon>
        <taxon>Streptophyta</taxon>
        <taxon>Embryophyta</taxon>
        <taxon>Tracheophyta</taxon>
        <taxon>Spermatophyta</taxon>
        <taxon>Magnoliopsida</taxon>
        <taxon>Liliopsida</taxon>
        <taxon>Poales</taxon>
        <taxon>Poaceae</taxon>
        <taxon>BOP clade</taxon>
        <taxon>Oryzoideae</taxon>
        <taxon>Oryzeae</taxon>
        <taxon>Oryzinae</taxon>
        <taxon>Oryza</taxon>
    </lineage>
</organism>
<dbReference type="Gramene" id="OB11G18060.1">
    <property type="protein sequence ID" value="OB11G18060.1"/>
    <property type="gene ID" value="OB11G18060"/>
</dbReference>
<keyword evidence="3" id="KW-1185">Reference proteome</keyword>